<keyword evidence="3" id="KW-1185">Reference proteome</keyword>
<protein>
    <submittedName>
        <fullName evidence="2">Uncharacterized protein</fullName>
    </submittedName>
</protein>
<dbReference type="GeneID" id="28762372"/>
<dbReference type="AlphaFoldDB" id="A0A177CAY7"/>
<organism evidence="2 3">
    <name type="scientific">Paraphaeosphaeria sporulosa</name>
    <dbReference type="NCBI Taxonomy" id="1460663"/>
    <lineage>
        <taxon>Eukaryota</taxon>
        <taxon>Fungi</taxon>
        <taxon>Dikarya</taxon>
        <taxon>Ascomycota</taxon>
        <taxon>Pezizomycotina</taxon>
        <taxon>Dothideomycetes</taxon>
        <taxon>Pleosporomycetidae</taxon>
        <taxon>Pleosporales</taxon>
        <taxon>Massarineae</taxon>
        <taxon>Didymosphaeriaceae</taxon>
        <taxon>Paraphaeosphaeria</taxon>
    </lineage>
</organism>
<dbReference type="Proteomes" id="UP000077069">
    <property type="component" value="Unassembled WGS sequence"/>
</dbReference>
<gene>
    <name evidence="2" type="ORF">CC84DRAFT_1166148</name>
</gene>
<name>A0A177CAY7_9PLEO</name>
<dbReference type="EMBL" id="KV441554">
    <property type="protein sequence ID" value="OAG04012.1"/>
    <property type="molecule type" value="Genomic_DNA"/>
</dbReference>
<evidence type="ECO:0000313" key="3">
    <source>
        <dbReference type="Proteomes" id="UP000077069"/>
    </source>
</evidence>
<feature type="chain" id="PRO_5008058031" evidence="1">
    <location>
        <begin position="27"/>
        <end position="88"/>
    </location>
</feature>
<accession>A0A177CAY7</accession>
<proteinExistence type="predicted"/>
<dbReference type="InParanoid" id="A0A177CAY7"/>
<evidence type="ECO:0000313" key="2">
    <source>
        <dbReference type="EMBL" id="OAG04012.1"/>
    </source>
</evidence>
<sequence>MHLSKAQLCILLVVGLLTLCPHEPHCRSSNHQVSFGSTDEMAGSVLPQKPRRLVEAVSFKQWRDYHWKLPVANQSERLCVVAQRCRKI</sequence>
<evidence type="ECO:0000256" key="1">
    <source>
        <dbReference type="SAM" id="SignalP"/>
    </source>
</evidence>
<reference evidence="2 3" key="1">
    <citation type="submission" date="2016-05" db="EMBL/GenBank/DDBJ databases">
        <title>Comparative analysis of secretome profiles of manganese(II)-oxidizing ascomycete fungi.</title>
        <authorList>
            <consortium name="DOE Joint Genome Institute"/>
            <person name="Zeiner C.A."/>
            <person name="Purvine S.O."/>
            <person name="Zink E.M."/>
            <person name="Wu S."/>
            <person name="Pasa-Tolic L."/>
            <person name="Chaput D.L."/>
            <person name="Haridas S."/>
            <person name="Grigoriev I.V."/>
            <person name="Santelli C.M."/>
            <person name="Hansel C.M."/>
        </authorList>
    </citation>
    <scope>NUCLEOTIDE SEQUENCE [LARGE SCALE GENOMIC DNA]</scope>
    <source>
        <strain evidence="2 3">AP3s5-JAC2a</strain>
    </source>
</reference>
<feature type="signal peptide" evidence="1">
    <location>
        <begin position="1"/>
        <end position="26"/>
    </location>
</feature>
<keyword evidence="1" id="KW-0732">Signal</keyword>
<dbReference type="RefSeq" id="XP_018034377.1">
    <property type="nucleotide sequence ID" value="XM_018178886.1"/>
</dbReference>